<reference evidence="6" key="1">
    <citation type="submission" date="2020-01" db="EMBL/GenBank/DDBJ databases">
        <title>Genome Sequencing of Three Apophysomyces-Like Fungal Strains Confirms a Novel Fungal Genus in the Mucoromycota with divergent Burkholderia-like Endosymbiotic Bacteria.</title>
        <authorList>
            <person name="Stajich J.E."/>
            <person name="Macias A.M."/>
            <person name="Carter-House D."/>
            <person name="Lovett B."/>
            <person name="Kasson L.R."/>
            <person name="Berry K."/>
            <person name="Grigoriev I."/>
            <person name="Chang Y."/>
            <person name="Spatafora J."/>
            <person name="Kasson M.T."/>
        </authorList>
    </citation>
    <scope>NUCLEOTIDE SEQUENCE</scope>
    <source>
        <strain evidence="6">NRRL A-21654</strain>
    </source>
</reference>
<evidence type="ECO:0000256" key="1">
    <source>
        <dbReference type="ARBA" id="ARBA00004123"/>
    </source>
</evidence>
<dbReference type="GO" id="GO:0005634">
    <property type="term" value="C:nucleus"/>
    <property type="evidence" value="ECO:0007669"/>
    <property type="project" value="UniProtKB-SubCell"/>
</dbReference>
<gene>
    <name evidence="6" type="ORF">EC973_001208</name>
</gene>
<name>A0A8H7BQJ9_9FUNG</name>
<dbReference type="PANTHER" id="PTHR13516:SF4">
    <property type="entry name" value="FI09323P"/>
    <property type="match status" value="1"/>
</dbReference>
<dbReference type="InterPro" id="IPR051958">
    <property type="entry name" value="Alba-like_NAB"/>
</dbReference>
<dbReference type="EMBL" id="JABAYA010000125">
    <property type="protein sequence ID" value="KAF7724252.1"/>
    <property type="molecule type" value="Genomic_DNA"/>
</dbReference>
<dbReference type="SUPFAM" id="SSF82704">
    <property type="entry name" value="AlbA-like"/>
    <property type="match status" value="1"/>
</dbReference>
<feature type="compositionally biased region" description="Basic and acidic residues" evidence="4">
    <location>
        <begin position="1"/>
        <end position="15"/>
    </location>
</feature>
<comment type="similarity">
    <text evidence="2">Belongs to the histone-like Alba family.</text>
</comment>
<protein>
    <recommendedName>
        <fullName evidence="5">DNA/RNA-binding protein Alba-like domain-containing protein</fullName>
    </recommendedName>
</protein>
<sequence length="152" mass="17173">MVEHKRDPMLEDYRRTAKSSVDNETDVTEPADNEIRMTQGGKITKYVDMGLNMLQEQKKNSIVIVGKGITVNKAVTVVEIIKRRMEGTLHQYTQLGSVTTVEQWEPVKEKQLDPMMVNKKIPVIIIHLSLTEMPDLEAVSGYQAPTGNDIYA</sequence>
<proteinExistence type="inferred from homology"/>
<evidence type="ECO:0000313" key="6">
    <source>
        <dbReference type="EMBL" id="KAF7724252.1"/>
    </source>
</evidence>
<evidence type="ECO:0000256" key="4">
    <source>
        <dbReference type="SAM" id="MobiDB-lite"/>
    </source>
</evidence>
<keyword evidence="7" id="KW-1185">Reference proteome</keyword>
<keyword evidence="3" id="KW-0539">Nucleus</keyword>
<evidence type="ECO:0000259" key="5">
    <source>
        <dbReference type="Pfam" id="PF01918"/>
    </source>
</evidence>
<evidence type="ECO:0000313" key="7">
    <source>
        <dbReference type="Proteomes" id="UP000605846"/>
    </source>
</evidence>
<dbReference type="OrthoDB" id="424402at2759"/>
<evidence type="ECO:0000256" key="2">
    <source>
        <dbReference type="ARBA" id="ARBA00008018"/>
    </source>
</evidence>
<dbReference type="InterPro" id="IPR002775">
    <property type="entry name" value="DNA/RNA-bd_Alba-like"/>
</dbReference>
<dbReference type="Gene3D" id="3.30.110.20">
    <property type="entry name" value="Alba-like domain"/>
    <property type="match status" value="1"/>
</dbReference>
<evidence type="ECO:0000256" key="3">
    <source>
        <dbReference type="ARBA" id="ARBA00023242"/>
    </source>
</evidence>
<dbReference type="Proteomes" id="UP000605846">
    <property type="component" value="Unassembled WGS sequence"/>
</dbReference>
<feature type="region of interest" description="Disordered" evidence="4">
    <location>
        <begin position="1"/>
        <end position="29"/>
    </location>
</feature>
<dbReference type="PANTHER" id="PTHR13516">
    <property type="entry name" value="RIBONUCLEASE P SUBUNIT P25"/>
    <property type="match status" value="1"/>
</dbReference>
<accession>A0A8H7BQJ9</accession>
<feature type="domain" description="DNA/RNA-binding protein Alba-like" evidence="5">
    <location>
        <begin position="33"/>
        <end position="97"/>
    </location>
</feature>
<dbReference type="InterPro" id="IPR036882">
    <property type="entry name" value="Alba-like_dom_sf"/>
</dbReference>
<dbReference type="GO" id="GO:0003723">
    <property type="term" value="F:RNA binding"/>
    <property type="evidence" value="ECO:0007669"/>
    <property type="project" value="TreeGrafter"/>
</dbReference>
<comment type="subcellular location">
    <subcellularLocation>
        <location evidence="1">Nucleus</location>
    </subcellularLocation>
</comment>
<comment type="caution">
    <text evidence="6">The sequence shown here is derived from an EMBL/GenBank/DDBJ whole genome shotgun (WGS) entry which is preliminary data.</text>
</comment>
<dbReference type="Pfam" id="PF01918">
    <property type="entry name" value="Alba"/>
    <property type="match status" value="1"/>
</dbReference>
<dbReference type="AlphaFoldDB" id="A0A8H7BQJ9"/>
<organism evidence="6 7">
    <name type="scientific">Apophysomyces ossiformis</name>
    <dbReference type="NCBI Taxonomy" id="679940"/>
    <lineage>
        <taxon>Eukaryota</taxon>
        <taxon>Fungi</taxon>
        <taxon>Fungi incertae sedis</taxon>
        <taxon>Mucoromycota</taxon>
        <taxon>Mucoromycotina</taxon>
        <taxon>Mucoromycetes</taxon>
        <taxon>Mucorales</taxon>
        <taxon>Mucorineae</taxon>
        <taxon>Mucoraceae</taxon>
        <taxon>Apophysomyces</taxon>
    </lineage>
</organism>